<proteinExistence type="predicted"/>
<name>A0ABV5HUQ4_9VIBR</name>
<reference evidence="2 3" key="1">
    <citation type="submission" date="2024-09" db="EMBL/GenBank/DDBJ databases">
        <authorList>
            <person name="Sun Q."/>
            <person name="Mori K."/>
        </authorList>
    </citation>
    <scope>NUCLEOTIDE SEQUENCE [LARGE SCALE GENOMIC DNA]</scope>
    <source>
        <strain evidence="2 3">CECT 8064</strain>
    </source>
</reference>
<evidence type="ECO:0000256" key="1">
    <source>
        <dbReference type="SAM" id="SignalP"/>
    </source>
</evidence>
<organism evidence="2 3">
    <name type="scientific">Vibrio olivae</name>
    <dbReference type="NCBI Taxonomy" id="1243002"/>
    <lineage>
        <taxon>Bacteria</taxon>
        <taxon>Pseudomonadati</taxon>
        <taxon>Pseudomonadota</taxon>
        <taxon>Gammaproteobacteria</taxon>
        <taxon>Vibrionales</taxon>
        <taxon>Vibrionaceae</taxon>
        <taxon>Vibrio</taxon>
    </lineage>
</organism>
<dbReference type="InterPro" id="IPR026387">
    <property type="entry name" value="OMP_w_GlyGly"/>
</dbReference>
<evidence type="ECO:0000313" key="2">
    <source>
        <dbReference type="EMBL" id="MFB9137286.1"/>
    </source>
</evidence>
<protein>
    <submittedName>
        <fullName evidence="2">TIGR04219 family outer membrane beta-barrel protein</fullName>
    </submittedName>
</protein>
<evidence type="ECO:0000313" key="3">
    <source>
        <dbReference type="Proteomes" id="UP001589645"/>
    </source>
</evidence>
<feature type="chain" id="PRO_5046044071" evidence="1">
    <location>
        <begin position="24"/>
        <end position="220"/>
    </location>
</feature>
<comment type="caution">
    <text evidence="2">The sequence shown here is derived from an EMBL/GenBank/DDBJ whole genome shotgun (WGS) entry which is preliminary data.</text>
</comment>
<dbReference type="RefSeq" id="WP_390196614.1">
    <property type="nucleotide sequence ID" value="NZ_JBHMEP010000010.1"/>
</dbReference>
<keyword evidence="1" id="KW-0732">Signal</keyword>
<dbReference type="Proteomes" id="UP001589645">
    <property type="component" value="Unassembled WGS sequence"/>
</dbReference>
<accession>A0ABV5HUQ4</accession>
<gene>
    <name evidence="2" type="ORF">ACFFUV_20175</name>
</gene>
<dbReference type="PROSITE" id="PS51257">
    <property type="entry name" value="PROKAR_LIPOPROTEIN"/>
    <property type="match status" value="1"/>
</dbReference>
<dbReference type="NCBIfam" id="TIGR04219">
    <property type="entry name" value="OMP_w_GlyGly"/>
    <property type="match status" value="1"/>
</dbReference>
<dbReference type="EMBL" id="JBHMEP010000010">
    <property type="protein sequence ID" value="MFB9137286.1"/>
    <property type="molecule type" value="Genomic_DNA"/>
</dbReference>
<feature type="signal peptide" evidence="1">
    <location>
        <begin position="1"/>
        <end position="23"/>
    </location>
</feature>
<sequence>MKIKVAHLIASGFGALLACSASAEPMLQAHVGVDMWFGDSKINDIRREDEALPSGYLTIENQLPYLPHLRLRYTTFDTHYLSFDKYDLTFYYHVLEHDLMHFDAGIALLNFSDTQYRDGATNQTNDFDKTAMTWFLAAELNIPSTPADILGEVSFSDNDGFKTTDFIAGVQYRIPTGENELALRTGYRVIDLESSSKFSSSLGDDYVFIDGWFLGMRYQF</sequence>
<keyword evidence="3" id="KW-1185">Reference proteome</keyword>